<dbReference type="EMBL" id="VFSY01000026">
    <property type="protein sequence ID" value="TPI01491.1"/>
    <property type="molecule type" value="Genomic_DNA"/>
</dbReference>
<comment type="caution">
    <text evidence="1">The sequence shown here is derived from an EMBL/GenBank/DDBJ whole genome shotgun (WGS) entry which is preliminary data.</text>
</comment>
<dbReference type="AlphaFoldDB" id="A0A502M1M7"/>
<dbReference type="RefSeq" id="WP_140701221.1">
    <property type="nucleotide sequence ID" value="NZ_VFSY01000026.1"/>
</dbReference>
<reference evidence="1 2" key="1">
    <citation type="submission" date="2019-06" db="EMBL/GenBank/DDBJ databases">
        <title>A comparative genomics study of ostrich specific Mycoplasmas.</title>
        <authorList>
            <person name="Botes A."/>
            <person name="Nel T."/>
        </authorList>
    </citation>
    <scope>NUCLEOTIDE SEQUENCE [LARGE SCALE GENOMIC DNA]</scope>
    <source>
        <strain evidence="1 2">Ms01</strain>
    </source>
</reference>
<gene>
    <name evidence="1" type="ORF">FJM01_02475</name>
</gene>
<protein>
    <submittedName>
        <fullName evidence="1">Uncharacterized protein</fullName>
    </submittedName>
</protein>
<evidence type="ECO:0000313" key="2">
    <source>
        <dbReference type="Proteomes" id="UP000317904"/>
    </source>
</evidence>
<organism evidence="1 2">
    <name type="scientific">Mycoplasma struthionis</name>
    <dbReference type="NCBI Taxonomy" id="538220"/>
    <lineage>
        <taxon>Bacteria</taxon>
        <taxon>Bacillati</taxon>
        <taxon>Mycoplasmatota</taxon>
        <taxon>Mollicutes</taxon>
        <taxon>Mycoplasmataceae</taxon>
        <taxon>Mycoplasma</taxon>
    </lineage>
</organism>
<evidence type="ECO:0000313" key="1">
    <source>
        <dbReference type="EMBL" id="TPI01491.1"/>
    </source>
</evidence>
<dbReference type="Proteomes" id="UP000317904">
    <property type="component" value="Unassembled WGS sequence"/>
</dbReference>
<name>A0A502M1M7_9MOLU</name>
<accession>A0A502M1M7</accession>
<proteinExistence type="predicted"/>
<sequence length="453" mass="50307">MLSLQQLLLLQSAYYFINQTKNAQNNDFDTLLSKAKRLEESDGLAKVSEVPEYAEIKSNFSEKVNKYESEKNTINKDASKRAEAKKDLTDSLVQLNSDLKAKIEDEKAISNAYLNSPLVWENWKTTVKSALDDYEDKDLNDNDEALNMLSDLISYNRFMYNELKKQLDSDLTEAKSAVNVLSDEGDNATAKNDLSDKIAAAEDNDIISIPERLNDLSNSLKNAKDIILRTDIPTIKEEITKALENSKMLLNNQGLNDTPEKADLQAAINELETLNSNSNDALALFNKLQDLNEKTTKAQEILEGKNAAIAKAELVKTIAKGNEVLNSITDTEAKATLASSLKKADIINNDKTSTSNETTESNTELANAIKDAIIKTNAKLDNDKFTKLTNGVNSARELLKSIENVVNLKPQKDALEALLSKTSPYVDGEKLFASSDELSSMFEEINSELTKKW</sequence>